<dbReference type="GO" id="GO:0005044">
    <property type="term" value="F:scavenger receptor activity"/>
    <property type="evidence" value="ECO:0007669"/>
    <property type="project" value="TreeGrafter"/>
</dbReference>
<organism evidence="9 10">
    <name type="scientific">Pogonomyrmex barbatus</name>
    <name type="common">red harvester ant</name>
    <dbReference type="NCBI Taxonomy" id="144034"/>
    <lineage>
        <taxon>Eukaryota</taxon>
        <taxon>Metazoa</taxon>
        <taxon>Ecdysozoa</taxon>
        <taxon>Arthropoda</taxon>
        <taxon>Hexapoda</taxon>
        <taxon>Insecta</taxon>
        <taxon>Pterygota</taxon>
        <taxon>Neoptera</taxon>
        <taxon>Endopterygota</taxon>
        <taxon>Hymenoptera</taxon>
        <taxon>Apocrita</taxon>
        <taxon>Aculeata</taxon>
        <taxon>Formicoidea</taxon>
        <taxon>Formicidae</taxon>
        <taxon>Myrmicinae</taxon>
        <taxon>Pogonomyrmex</taxon>
    </lineage>
</organism>
<feature type="transmembrane region" description="Helical" evidence="8">
    <location>
        <begin position="30"/>
        <end position="50"/>
    </location>
</feature>
<evidence type="ECO:0000313" key="9">
    <source>
        <dbReference type="Proteomes" id="UP000504615"/>
    </source>
</evidence>
<dbReference type="Proteomes" id="UP000504615">
    <property type="component" value="Unplaced"/>
</dbReference>
<keyword evidence="4 8" id="KW-0812">Transmembrane</keyword>
<keyword evidence="7" id="KW-0325">Glycoprotein</keyword>
<dbReference type="GeneID" id="105431008"/>
<name>A0A6I9XDR2_9HYME</name>
<evidence type="ECO:0000256" key="6">
    <source>
        <dbReference type="ARBA" id="ARBA00023136"/>
    </source>
</evidence>
<evidence type="ECO:0000256" key="3">
    <source>
        <dbReference type="ARBA" id="ARBA00022475"/>
    </source>
</evidence>
<dbReference type="PRINTS" id="PR01609">
    <property type="entry name" value="CD36FAMILY"/>
</dbReference>
<evidence type="ECO:0000256" key="5">
    <source>
        <dbReference type="ARBA" id="ARBA00022989"/>
    </source>
</evidence>
<comment type="subcellular location">
    <subcellularLocation>
        <location evidence="1">Cell membrane</location>
    </subcellularLocation>
</comment>
<keyword evidence="6 8" id="KW-0472">Membrane</keyword>
<evidence type="ECO:0000256" key="2">
    <source>
        <dbReference type="ARBA" id="ARBA00010532"/>
    </source>
</evidence>
<dbReference type="KEGG" id="pbar:105431008"/>
<proteinExistence type="inferred from homology"/>
<sequence>MTISVVDTTLADIEKRTITNYARRNRLRIWLAWIYGGIFLASFACFYTIWFTDTFDNYLTSQMELRNGSNTFDWWIRPPVKSKYRIYVFNYTNVDEFEAGEASKLRVQEVGPYIYQETLTRVNVALQEDNGTVTFQDKRSYEWIGGRPDNDTVVVPNVPLMSVTAYVRDWNVMLRLSVNMMLASLQERTFVKETAGGFIWGYDTELFHMLKPIIMLQQDISFDKFGILAIKKGIDKDRITMRTGSRGMDSVGMIERVNGVNNRHIWNDERCDKISGTDGSRFPAYLLKDTNQTLSMYLKEICRMVPLHFAEKTITHGIPSLRYKVTPDVYNFSYEQNKCFCPKVDGTRVCPPAGIFNVSACLYGVPFLSSFPHFYGGDKSLLEHVDGLNPRQEVHESYMDIHSRLAAPVGGWSRIQINVEVRKANAVPFLGRLKDGTILPLIWVEAGVDELPAQVLEALKAAHFTAANVEMTLQWGSVIIMILSLSAIIACLWKHCVERNMKIRKKSFISNNILVHAEQPSRIALIKN</sequence>
<evidence type="ECO:0000256" key="8">
    <source>
        <dbReference type="SAM" id="Phobius"/>
    </source>
</evidence>
<evidence type="ECO:0000256" key="1">
    <source>
        <dbReference type="ARBA" id="ARBA00004236"/>
    </source>
</evidence>
<evidence type="ECO:0000256" key="4">
    <source>
        <dbReference type="ARBA" id="ARBA00022692"/>
    </source>
</evidence>
<dbReference type="GO" id="GO:0005886">
    <property type="term" value="C:plasma membrane"/>
    <property type="evidence" value="ECO:0007669"/>
    <property type="project" value="UniProtKB-SubCell"/>
</dbReference>
<dbReference type="GO" id="GO:0005737">
    <property type="term" value="C:cytoplasm"/>
    <property type="evidence" value="ECO:0007669"/>
    <property type="project" value="TreeGrafter"/>
</dbReference>
<evidence type="ECO:0000256" key="7">
    <source>
        <dbReference type="ARBA" id="ARBA00023180"/>
    </source>
</evidence>
<evidence type="ECO:0000313" key="10">
    <source>
        <dbReference type="RefSeq" id="XP_011643194.1"/>
    </source>
</evidence>
<dbReference type="PANTHER" id="PTHR11923:SF50">
    <property type="entry name" value="GH19047P"/>
    <property type="match status" value="1"/>
</dbReference>
<keyword evidence="3" id="KW-1003">Cell membrane</keyword>
<keyword evidence="5 8" id="KW-1133">Transmembrane helix</keyword>
<reference evidence="10" key="1">
    <citation type="submission" date="2025-08" db="UniProtKB">
        <authorList>
            <consortium name="RefSeq"/>
        </authorList>
    </citation>
    <scope>IDENTIFICATION</scope>
</reference>
<keyword evidence="9" id="KW-1185">Reference proteome</keyword>
<dbReference type="Pfam" id="PF01130">
    <property type="entry name" value="CD36"/>
    <property type="match status" value="1"/>
</dbReference>
<dbReference type="OrthoDB" id="18585at2759"/>
<comment type="similarity">
    <text evidence="2">Belongs to the CD36 family.</text>
</comment>
<protein>
    <submittedName>
        <fullName evidence="10">Lysosome membrane protein 2-like</fullName>
    </submittedName>
</protein>
<dbReference type="PANTHER" id="PTHR11923">
    <property type="entry name" value="SCAVENGER RECEPTOR CLASS B TYPE-1 SR-B1"/>
    <property type="match status" value="1"/>
</dbReference>
<accession>A0A6I9XDR2</accession>
<feature type="transmembrane region" description="Helical" evidence="8">
    <location>
        <begin position="475"/>
        <end position="497"/>
    </location>
</feature>
<dbReference type="RefSeq" id="XP_011643194.1">
    <property type="nucleotide sequence ID" value="XM_011644892.2"/>
</dbReference>
<dbReference type="InterPro" id="IPR002159">
    <property type="entry name" value="CD36_fam"/>
</dbReference>
<gene>
    <name evidence="10" type="primary">LOC105431008</name>
</gene>
<dbReference type="AlphaFoldDB" id="A0A6I9XDR2"/>